<feature type="region of interest" description="Disordered" evidence="16">
    <location>
        <begin position="154"/>
        <end position="184"/>
    </location>
</feature>
<dbReference type="EC" id="3.1.26.3" evidence="15"/>
<evidence type="ECO:0000256" key="11">
    <source>
        <dbReference type="ARBA" id="ARBA00022759"/>
    </source>
</evidence>
<keyword evidence="7 15" id="KW-0507">mRNA processing</keyword>
<dbReference type="CDD" id="cd00593">
    <property type="entry name" value="RIBOc"/>
    <property type="match status" value="1"/>
</dbReference>
<feature type="compositionally biased region" description="Polar residues" evidence="16">
    <location>
        <begin position="157"/>
        <end position="177"/>
    </location>
</feature>
<keyword evidence="11 15" id="KW-0255">Endonuclease</keyword>
<dbReference type="GO" id="GO:0042802">
    <property type="term" value="F:identical protein binding"/>
    <property type="evidence" value="ECO:0007669"/>
    <property type="project" value="UniProtKB-ARBA"/>
</dbReference>
<dbReference type="SUPFAM" id="SSF54768">
    <property type="entry name" value="dsRNA-binding domain-like"/>
    <property type="match status" value="1"/>
</dbReference>
<comment type="subcellular location">
    <subcellularLocation>
        <location evidence="2 15">Cytoplasm</location>
    </subcellularLocation>
</comment>
<dbReference type="FunFam" id="3.30.160.20:FF:000003">
    <property type="entry name" value="Ribonuclease 3"/>
    <property type="match status" value="1"/>
</dbReference>
<protein>
    <recommendedName>
        <fullName evidence="15">Ribonuclease 3</fullName>
        <ecNumber evidence="15">3.1.26.3</ecNumber>
    </recommendedName>
    <alternativeName>
        <fullName evidence="15">Ribonuclease III</fullName>
        <shortName evidence="15">RNase III</shortName>
    </alternativeName>
</protein>
<keyword evidence="20" id="KW-1185">Reference proteome</keyword>
<organism evidence="19 20">
    <name type="scientific">Rhodoluna lacicola</name>
    <dbReference type="NCBI Taxonomy" id="529884"/>
    <lineage>
        <taxon>Bacteria</taxon>
        <taxon>Bacillati</taxon>
        <taxon>Actinomycetota</taxon>
        <taxon>Actinomycetes</taxon>
        <taxon>Micrococcales</taxon>
        <taxon>Microbacteriaceae</taxon>
        <taxon>Luna cluster</taxon>
        <taxon>Luna-1 subcluster</taxon>
        <taxon>Rhodoluna</taxon>
    </lineage>
</organism>
<comment type="subunit">
    <text evidence="4 15">Homodimer.</text>
</comment>
<dbReference type="PROSITE" id="PS50142">
    <property type="entry name" value="RNASE_3_2"/>
    <property type="match status" value="1"/>
</dbReference>
<dbReference type="NCBIfam" id="TIGR02191">
    <property type="entry name" value="RNaseIII"/>
    <property type="match status" value="1"/>
</dbReference>
<comment type="function">
    <text evidence="15">Digests double-stranded RNA. Involved in the processing of primary rRNA transcript to yield the immediate precursors to the large and small rRNAs (23S and 16S). Processes some mRNAs, and tRNAs when they are encoded in the rRNA operon. Processes pre-crRNA and tracrRNA of type II CRISPR loci if present in the organism.</text>
</comment>
<evidence type="ECO:0000256" key="13">
    <source>
        <dbReference type="ARBA" id="ARBA00022842"/>
    </source>
</evidence>
<feature type="active site" evidence="15">
    <location>
        <position position="118"/>
    </location>
</feature>
<evidence type="ECO:0000256" key="15">
    <source>
        <dbReference type="HAMAP-Rule" id="MF_00104"/>
    </source>
</evidence>
<dbReference type="OrthoDB" id="9805026at2"/>
<dbReference type="Gene3D" id="3.30.160.20">
    <property type="match status" value="1"/>
</dbReference>
<dbReference type="Pfam" id="PF14622">
    <property type="entry name" value="Ribonucleas_3_3"/>
    <property type="match status" value="1"/>
</dbReference>
<dbReference type="PROSITE" id="PS50137">
    <property type="entry name" value="DS_RBD"/>
    <property type="match status" value="1"/>
</dbReference>
<evidence type="ECO:0000313" key="20">
    <source>
        <dbReference type="Proteomes" id="UP000067708"/>
    </source>
</evidence>
<dbReference type="Pfam" id="PF00035">
    <property type="entry name" value="dsrm"/>
    <property type="match status" value="1"/>
</dbReference>
<dbReference type="GO" id="GO:0019843">
    <property type="term" value="F:rRNA binding"/>
    <property type="evidence" value="ECO:0007669"/>
    <property type="project" value="UniProtKB-KW"/>
</dbReference>
<keyword evidence="9 15" id="KW-0540">Nuclease</keyword>
<evidence type="ECO:0000256" key="1">
    <source>
        <dbReference type="ARBA" id="ARBA00000109"/>
    </source>
</evidence>
<keyword evidence="10 15" id="KW-0479">Metal-binding</keyword>
<evidence type="ECO:0000256" key="8">
    <source>
        <dbReference type="ARBA" id="ARBA00022694"/>
    </source>
</evidence>
<dbReference type="PROSITE" id="PS00517">
    <property type="entry name" value="RNASE_3_1"/>
    <property type="match status" value="1"/>
</dbReference>
<dbReference type="InterPro" id="IPR014720">
    <property type="entry name" value="dsRBD_dom"/>
</dbReference>
<evidence type="ECO:0000256" key="10">
    <source>
        <dbReference type="ARBA" id="ARBA00022723"/>
    </source>
</evidence>
<feature type="binding site" evidence="15">
    <location>
        <position position="115"/>
    </location>
    <ligand>
        <name>Mg(2+)</name>
        <dbReference type="ChEBI" id="CHEBI:18420"/>
    </ligand>
</feature>
<dbReference type="GO" id="GO:0006397">
    <property type="term" value="P:mRNA processing"/>
    <property type="evidence" value="ECO:0007669"/>
    <property type="project" value="UniProtKB-UniRule"/>
</dbReference>
<dbReference type="PANTHER" id="PTHR11207:SF0">
    <property type="entry name" value="RIBONUCLEASE 3"/>
    <property type="match status" value="1"/>
</dbReference>
<comment type="catalytic activity">
    <reaction evidence="1 15">
        <text>Endonucleolytic cleavage to 5'-phosphomonoester.</text>
        <dbReference type="EC" id="3.1.26.3"/>
    </reaction>
</comment>
<feature type="domain" description="DRBM" evidence="17">
    <location>
        <begin position="156"/>
        <end position="224"/>
    </location>
</feature>
<sequence length="225" mass="24390">MNLNVLCTRLGVEIEPQLLELALTHRSYSYEHGNAPNNERLEFLGDSVLGFVVTAHIHDLLVELPEGELTKVKNAVVSARALAGVASDLGLGEFLRLGKGEDQTGGRTKLNLLADTFEAILGAVYVSKGLDEARGLVERFVFPLLQDTDALRENSDPKTTLQEKVQEQGKSAPTYETSFEGPDHDRDFHAKVLVDGEVIGEGIGKSRKGAETEAAINALAKMHGK</sequence>
<dbReference type="InterPro" id="IPR011907">
    <property type="entry name" value="RNase_III"/>
</dbReference>
<accession>A0A060JNF1</accession>
<feature type="active site" evidence="15">
    <location>
        <position position="46"/>
    </location>
</feature>
<dbReference type="Proteomes" id="UP000067708">
    <property type="component" value="Chromosome"/>
</dbReference>
<dbReference type="GO" id="GO:0010468">
    <property type="term" value="P:regulation of gene expression"/>
    <property type="evidence" value="ECO:0007669"/>
    <property type="project" value="TreeGrafter"/>
</dbReference>
<evidence type="ECO:0000256" key="4">
    <source>
        <dbReference type="ARBA" id="ARBA00011738"/>
    </source>
</evidence>
<dbReference type="KEGG" id="rla:Rhola_00009070"/>
<dbReference type="PATRIC" id="fig|529884.3.peg.869"/>
<dbReference type="GO" id="GO:0005737">
    <property type="term" value="C:cytoplasm"/>
    <property type="evidence" value="ECO:0007669"/>
    <property type="project" value="UniProtKB-SubCell"/>
</dbReference>
<comment type="similarity">
    <text evidence="3">Belongs to the ribonuclease III family.</text>
</comment>
<proteinExistence type="inferred from homology"/>
<evidence type="ECO:0000313" key="19">
    <source>
        <dbReference type="EMBL" id="AIC47709.1"/>
    </source>
</evidence>
<evidence type="ECO:0000256" key="7">
    <source>
        <dbReference type="ARBA" id="ARBA00022664"/>
    </source>
</evidence>
<dbReference type="GO" id="GO:0004525">
    <property type="term" value="F:ribonuclease III activity"/>
    <property type="evidence" value="ECO:0007669"/>
    <property type="project" value="UniProtKB-UniRule"/>
</dbReference>
<evidence type="ECO:0000259" key="17">
    <source>
        <dbReference type="PROSITE" id="PS50137"/>
    </source>
</evidence>
<dbReference type="InterPro" id="IPR000999">
    <property type="entry name" value="RNase_III_dom"/>
</dbReference>
<keyword evidence="6 15" id="KW-0698">rRNA processing</keyword>
<comment type="cofactor">
    <cofactor evidence="15">
        <name>Mg(2+)</name>
        <dbReference type="ChEBI" id="CHEBI:18420"/>
    </cofactor>
</comment>
<keyword evidence="13 15" id="KW-0460">Magnesium</keyword>
<dbReference type="HOGENOM" id="CLU_000907_1_2_11"/>
<feature type="binding site" evidence="15">
    <location>
        <position position="42"/>
    </location>
    <ligand>
        <name>Mg(2+)</name>
        <dbReference type="ChEBI" id="CHEBI:18420"/>
    </ligand>
</feature>
<dbReference type="FunFam" id="1.10.1520.10:FF:000001">
    <property type="entry name" value="Ribonuclease 3"/>
    <property type="match status" value="1"/>
</dbReference>
<dbReference type="EMBL" id="CP007490">
    <property type="protein sequence ID" value="AIC47709.1"/>
    <property type="molecule type" value="Genomic_DNA"/>
</dbReference>
<dbReference type="Gene3D" id="1.10.1520.10">
    <property type="entry name" value="Ribonuclease III domain"/>
    <property type="match status" value="1"/>
</dbReference>
<dbReference type="RefSeq" id="WP_038502667.1">
    <property type="nucleotide sequence ID" value="NZ_AP026911.1"/>
</dbReference>
<dbReference type="CDD" id="cd10845">
    <property type="entry name" value="DSRM_RNAse_III_family"/>
    <property type="match status" value="1"/>
</dbReference>
<keyword evidence="14 15" id="KW-0694">RNA-binding</keyword>
<evidence type="ECO:0000256" key="6">
    <source>
        <dbReference type="ARBA" id="ARBA00022552"/>
    </source>
</evidence>
<dbReference type="GO" id="GO:0008033">
    <property type="term" value="P:tRNA processing"/>
    <property type="evidence" value="ECO:0007669"/>
    <property type="project" value="UniProtKB-KW"/>
</dbReference>
<dbReference type="GO" id="GO:0046872">
    <property type="term" value="F:metal ion binding"/>
    <property type="evidence" value="ECO:0007669"/>
    <property type="project" value="UniProtKB-KW"/>
</dbReference>
<dbReference type="SMART" id="SM00535">
    <property type="entry name" value="RIBOc"/>
    <property type="match status" value="1"/>
</dbReference>
<dbReference type="PANTHER" id="PTHR11207">
    <property type="entry name" value="RIBONUCLEASE III"/>
    <property type="match status" value="1"/>
</dbReference>
<dbReference type="SUPFAM" id="SSF69065">
    <property type="entry name" value="RNase III domain-like"/>
    <property type="match status" value="1"/>
</dbReference>
<evidence type="ECO:0000256" key="16">
    <source>
        <dbReference type="SAM" id="MobiDB-lite"/>
    </source>
</evidence>
<keyword evidence="15" id="KW-0699">rRNA-binding</keyword>
<dbReference type="HAMAP" id="MF_00104">
    <property type="entry name" value="RNase_III"/>
    <property type="match status" value="1"/>
</dbReference>
<dbReference type="AlphaFoldDB" id="A0A060JNF1"/>
<keyword evidence="12 15" id="KW-0378">Hydrolase</keyword>
<evidence type="ECO:0000256" key="9">
    <source>
        <dbReference type="ARBA" id="ARBA00022722"/>
    </source>
</evidence>
<dbReference type="GO" id="GO:0003725">
    <property type="term" value="F:double-stranded RNA binding"/>
    <property type="evidence" value="ECO:0007669"/>
    <property type="project" value="TreeGrafter"/>
</dbReference>
<reference evidence="19 20" key="1">
    <citation type="journal article" date="2014" name="Int. J. Syst. Evol. Microbiol.">
        <title>Rhodoluna lacicola gen. nov., sp. nov., a planktonic freshwater bacterium with stream-lined genome.</title>
        <authorList>
            <person name="Hahn M."/>
            <person name="Schmidt J."/>
            <person name="Taipale S.J."/>
            <person name="Doolittle W.F."/>
            <person name="Koll U."/>
        </authorList>
    </citation>
    <scope>NUCLEOTIDE SEQUENCE [LARGE SCALE GENOMIC DNA]</scope>
    <source>
        <strain evidence="19 20">MWH-Ta8</strain>
    </source>
</reference>
<evidence type="ECO:0000256" key="5">
    <source>
        <dbReference type="ARBA" id="ARBA00022490"/>
    </source>
</evidence>
<keyword evidence="8 15" id="KW-0819">tRNA processing</keyword>
<evidence type="ECO:0000256" key="2">
    <source>
        <dbReference type="ARBA" id="ARBA00004496"/>
    </source>
</evidence>
<dbReference type="STRING" id="529884.Rhola_00009070"/>
<feature type="domain" description="RNase III" evidence="18">
    <location>
        <begin position="1"/>
        <end position="129"/>
    </location>
</feature>
<dbReference type="SMART" id="SM00358">
    <property type="entry name" value="DSRM"/>
    <property type="match status" value="1"/>
</dbReference>
<feature type="binding site" evidence="15">
    <location>
        <position position="118"/>
    </location>
    <ligand>
        <name>Mg(2+)</name>
        <dbReference type="ChEBI" id="CHEBI:18420"/>
    </ligand>
</feature>
<evidence type="ECO:0000256" key="14">
    <source>
        <dbReference type="ARBA" id="ARBA00022884"/>
    </source>
</evidence>
<dbReference type="eggNOG" id="COG0571">
    <property type="taxonomic scope" value="Bacteria"/>
</dbReference>
<evidence type="ECO:0000256" key="3">
    <source>
        <dbReference type="ARBA" id="ARBA00010183"/>
    </source>
</evidence>
<keyword evidence="5 15" id="KW-0963">Cytoplasm</keyword>
<gene>
    <name evidence="15" type="primary">rnc</name>
    <name evidence="19" type="ORF">Rhola_00009070</name>
</gene>
<dbReference type="InterPro" id="IPR036389">
    <property type="entry name" value="RNase_III_sf"/>
</dbReference>
<evidence type="ECO:0000256" key="12">
    <source>
        <dbReference type="ARBA" id="ARBA00022801"/>
    </source>
</evidence>
<dbReference type="GO" id="GO:0006364">
    <property type="term" value="P:rRNA processing"/>
    <property type="evidence" value="ECO:0007669"/>
    <property type="project" value="UniProtKB-UniRule"/>
</dbReference>
<evidence type="ECO:0000259" key="18">
    <source>
        <dbReference type="PROSITE" id="PS50142"/>
    </source>
</evidence>
<name>A0A060JNF1_9MICO</name>